<dbReference type="Pfam" id="PF13338">
    <property type="entry name" value="AbiEi_4"/>
    <property type="match status" value="1"/>
</dbReference>
<keyword evidence="2" id="KW-0540">Nuclease</keyword>
<keyword evidence="2" id="KW-0255">Endonuclease</keyword>
<proteinExistence type="predicted"/>
<keyword evidence="2" id="KW-0378">Hydrolase</keyword>
<evidence type="ECO:0000259" key="1">
    <source>
        <dbReference type="Pfam" id="PF13338"/>
    </source>
</evidence>
<evidence type="ECO:0000313" key="2">
    <source>
        <dbReference type="EMBL" id="NYD29628.1"/>
    </source>
</evidence>
<organism evidence="2 3">
    <name type="scientific">Nocardioides kongjuensis</name>
    <dbReference type="NCBI Taxonomy" id="349522"/>
    <lineage>
        <taxon>Bacteria</taxon>
        <taxon>Bacillati</taxon>
        <taxon>Actinomycetota</taxon>
        <taxon>Actinomycetes</taxon>
        <taxon>Propionibacteriales</taxon>
        <taxon>Nocardioidaceae</taxon>
        <taxon>Nocardioides</taxon>
    </lineage>
</organism>
<comment type="caution">
    <text evidence="2">The sequence shown here is derived from an EMBL/GenBank/DDBJ whole genome shotgun (WGS) entry which is preliminary data.</text>
</comment>
<keyword evidence="3" id="KW-1185">Reference proteome</keyword>
<dbReference type="Proteomes" id="UP000582231">
    <property type="component" value="Unassembled WGS sequence"/>
</dbReference>
<dbReference type="SUPFAM" id="SSF52980">
    <property type="entry name" value="Restriction endonuclease-like"/>
    <property type="match status" value="1"/>
</dbReference>
<dbReference type="EMBL" id="JACCBF010000001">
    <property type="protein sequence ID" value="NYD29628.1"/>
    <property type="molecule type" value="Genomic_DNA"/>
</dbReference>
<name>A0A852RFX1_9ACTN</name>
<gene>
    <name evidence="2" type="ORF">BJ958_001174</name>
</gene>
<dbReference type="InterPro" id="IPR025159">
    <property type="entry name" value="AbiEi_N"/>
</dbReference>
<dbReference type="InterPro" id="IPR011335">
    <property type="entry name" value="Restrct_endonuc-II-like"/>
</dbReference>
<reference evidence="2 3" key="1">
    <citation type="submission" date="2020-07" db="EMBL/GenBank/DDBJ databases">
        <title>Sequencing the genomes of 1000 actinobacteria strains.</title>
        <authorList>
            <person name="Klenk H.-P."/>
        </authorList>
    </citation>
    <scope>NUCLEOTIDE SEQUENCE [LARGE SCALE GENOMIC DNA]</scope>
    <source>
        <strain evidence="2 3">DSM 19082</strain>
    </source>
</reference>
<dbReference type="GO" id="GO:0004519">
    <property type="term" value="F:endonuclease activity"/>
    <property type="evidence" value="ECO:0007669"/>
    <property type="project" value="UniProtKB-KW"/>
</dbReference>
<dbReference type="RefSeq" id="WP_179725981.1">
    <property type="nucleotide sequence ID" value="NZ_BAABEF010000001.1"/>
</dbReference>
<evidence type="ECO:0000313" key="3">
    <source>
        <dbReference type="Proteomes" id="UP000582231"/>
    </source>
</evidence>
<protein>
    <submittedName>
        <fullName evidence="2">Very-short-patch-repair endonuclease</fullName>
    </submittedName>
</protein>
<dbReference type="AlphaFoldDB" id="A0A852RFX1"/>
<feature type="domain" description="AbiEi antitoxin N-terminal" evidence="1">
    <location>
        <begin position="3"/>
        <end position="46"/>
    </location>
</feature>
<accession>A0A852RFX1</accession>
<sequence length="312" mass="35293">MLEHLIDAHGILLRRDAIAAGSTDTALKRAVRAGFLVRIRQGVYVLRSIWEDADPVARHRLLLEGARQLYDDNVAASHVSACIEQGGPAWGLDLTSVHFTSLYGRGERSAALVVHHRGELLVNDLTRDERGWLTAPTRSALDTATMTDLEPAVAVLDWYVQAGLTTLDALFETYEHRMRAWPDSLRLRHVLGLADGRAESVGETRTRLMLRVARVPAPIAQYEIRHPSGRLAGRVDFAWPELKVMLEFDGMVKYHRFRRPAETIEQMVIREKQREDTLRELTGWVMIRITWADLARPEATVARILRAMRLAA</sequence>